<dbReference type="PROSITE" id="PS50041">
    <property type="entry name" value="C_TYPE_LECTIN_2"/>
    <property type="match status" value="1"/>
</dbReference>
<sequence length="89" mass="9959">LAKKSGLQSYWIGAKKTSDDGDQKKGWKWPNDEPVKFFNWLLTQPNGCCGKNVTCIIVYSKYSTGIWDDVGCDNPQQMPDGVVCKKTPT</sequence>
<dbReference type="Pfam" id="PF00059">
    <property type="entry name" value="Lectin_C"/>
    <property type="match status" value="1"/>
</dbReference>
<reference evidence="2 3" key="2">
    <citation type="submission" date="2018-11" db="EMBL/GenBank/DDBJ databases">
        <authorList>
            <consortium name="Pathogen Informatics"/>
        </authorList>
    </citation>
    <scope>NUCLEOTIDE SEQUENCE [LARGE SCALE GENOMIC DNA]</scope>
</reference>
<evidence type="ECO:0000259" key="1">
    <source>
        <dbReference type="PROSITE" id="PS50041"/>
    </source>
</evidence>
<dbReference type="OrthoDB" id="5867782at2759"/>
<dbReference type="InterPro" id="IPR001304">
    <property type="entry name" value="C-type_lectin-like"/>
</dbReference>
<reference evidence="4" key="1">
    <citation type="submission" date="2017-02" db="UniProtKB">
        <authorList>
            <consortium name="WormBaseParasite"/>
        </authorList>
    </citation>
    <scope>IDENTIFICATION</scope>
</reference>
<feature type="domain" description="C-type lectin" evidence="1">
    <location>
        <begin position="1"/>
        <end position="73"/>
    </location>
</feature>
<proteinExistence type="predicted"/>
<dbReference type="Proteomes" id="UP000267096">
    <property type="component" value="Unassembled WGS sequence"/>
</dbReference>
<accession>A0A0M3JLQ0</accession>
<dbReference type="SUPFAM" id="SSF56436">
    <property type="entry name" value="C-type lectin-like"/>
    <property type="match status" value="1"/>
</dbReference>
<protein>
    <submittedName>
        <fullName evidence="4">C-type lectin domain-containing protein</fullName>
    </submittedName>
</protein>
<dbReference type="InterPro" id="IPR016186">
    <property type="entry name" value="C-type_lectin-like/link_sf"/>
</dbReference>
<dbReference type="InterPro" id="IPR016187">
    <property type="entry name" value="CTDL_fold"/>
</dbReference>
<organism evidence="4">
    <name type="scientific">Anisakis simplex</name>
    <name type="common">Herring worm</name>
    <dbReference type="NCBI Taxonomy" id="6269"/>
    <lineage>
        <taxon>Eukaryota</taxon>
        <taxon>Metazoa</taxon>
        <taxon>Ecdysozoa</taxon>
        <taxon>Nematoda</taxon>
        <taxon>Chromadorea</taxon>
        <taxon>Rhabditida</taxon>
        <taxon>Spirurina</taxon>
        <taxon>Ascaridomorpha</taxon>
        <taxon>Ascaridoidea</taxon>
        <taxon>Anisakidae</taxon>
        <taxon>Anisakis</taxon>
        <taxon>Anisakis simplex complex</taxon>
    </lineage>
</organism>
<dbReference type="AlphaFoldDB" id="A0A0M3JLQ0"/>
<dbReference type="CDD" id="cd00037">
    <property type="entry name" value="CLECT"/>
    <property type="match status" value="1"/>
</dbReference>
<dbReference type="EMBL" id="UYRR01022289">
    <property type="protein sequence ID" value="VDK31357.1"/>
    <property type="molecule type" value="Genomic_DNA"/>
</dbReference>
<evidence type="ECO:0000313" key="4">
    <source>
        <dbReference type="WBParaSite" id="ASIM_0000858101-mRNA-1"/>
    </source>
</evidence>
<name>A0A0M3JLQ0_ANISI</name>
<dbReference type="Gene3D" id="3.10.100.10">
    <property type="entry name" value="Mannose-Binding Protein A, subunit A"/>
    <property type="match status" value="1"/>
</dbReference>
<dbReference type="WBParaSite" id="ASIM_0000858101-mRNA-1">
    <property type="protein sequence ID" value="ASIM_0000858101-mRNA-1"/>
    <property type="gene ID" value="ASIM_0000858101"/>
</dbReference>
<keyword evidence="3" id="KW-1185">Reference proteome</keyword>
<gene>
    <name evidence="2" type="ORF">ASIM_LOCUS8334</name>
</gene>
<evidence type="ECO:0000313" key="2">
    <source>
        <dbReference type="EMBL" id="VDK31357.1"/>
    </source>
</evidence>
<evidence type="ECO:0000313" key="3">
    <source>
        <dbReference type="Proteomes" id="UP000267096"/>
    </source>
</evidence>